<feature type="region of interest" description="Disordered" evidence="1">
    <location>
        <begin position="374"/>
        <end position="394"/>
    </location>
</feature>
<keyword evidence="2" id="KW-0472">Membrane</keyword>
<sequence>MEGNSNPNNNQPVPSPEELIADSFNTKVAEWRFYSLISVFFWLACILFVQMLLVAKLLSGGIQLLTVLGYVLIQLLICIPYNQICSVYRQVPATIKEIFTKIVSFSHYTYIGSLIVSNYLLLLMLFNISRNTFSLSFYEEICTENKIGLILCTTYFNPFSLLLFTSSLLISSIIIYRTYIYQELVYSFPKVEVSIALSMKNIFYNSFWTSFYVSLHYVFISTFIGSFVVFILFKRLSFIFFLFQVIGFSFKIWFFALLLIFQHLLRVRLIELVYTRTFSFAHDRFRINQQITNPNVFLTLGIDSINPIIQHHAWNDFLYLSKFSKTRRNYLYHDTSDNSSLLKILASFDHLIFILIMKLNNPVSEEELNNIKNNSSKHQQKRFDKKQQQQKQEATPNIFEGLKNRIKKIISDKLDFNVLECELRQALSNTQSILWAIQGISALILNAYEKDKSIQALHQYQFIQRYMTTVVQLILKIEQVEYELRQTMGPQLVDKSTVNRSYHLFNDPSQELANSMQGVLNIAKPQILNIKYTCKNVICQLLSVLEREISLESFDHHTKAFLKQYKSGNVHIYG</sequence>
<dbReference type="InParanoid" id="A0A151ZD24"/>
<dbReference type="EMBL" id="LODT01000034">
    <property type="protein sequence ID" value="KYQ91829.1"/>
    <property type="molecule type" value="Genomic_DNA"/>
</dbReference>
<evidence type="ECO:0000256" key="1">
    <source>
        <dbReference type="SAM" id="MobiDB-lite"/>
    </source>
</evidence>
<dbReference type="Proteomes" id="UP000076078">
    <property type="component" value="Unassembled WGS sequence"/>
</dbReference>
<feature type="transmembrane region" description="Helical" evidence="2">
    <location>
        <begin position="62"/>
        <end position="82"/>
    </location>
</feature>
<protein>
    <submittedName>
        <fullName evidence="3">Uncharacterized protein</fullName>
    </submittedName>
</protein>
<keyword evidence="4" id="KW-1185">Reference proteome</keyword>
<reference evidence="3 4" key="1">
    <citation type="submission" date="2015-12" db="EMBL/GenBank/DDBJ databases">
        <title>Dictyostelia acquired genes for synthesis and detection of signals that induce cell-type specialization by lateral gene transfer from prokaryotes.</title>
        <authorList>
            <person name="Gloeckner G."/>
            <person name="Schaap P."/>
        </authorList>
    </citation>
    <scope>NUCLEOTIDE SEQUENCE [LARGE SCALE GENOMIC DNA]</scope>
    <source>
        <strain evidence="3 4">TK</strain>
    </source>
</reference>
<feature type="transmembrane region" description="Helical" evidence="2">
    <location>
        <begin position="211"/>
        <end position="233"/>
    </location>
</feature>
<accession>A0A151ZD24</accession>
<feature type="transmembrane region" description="Helical" evidence="2">
    <location>
        <begin position="240"/>
        <end position="261"/>
    </location>
</feature>
<name>A0A151ZD24_TIELA</name>
<organism evidence="3 4">
    <name type="scientific">Tieghemostelium lacteum</name>
    <name type="common">Slime mold</name>
    <name type="synonym">Dictyostelium lacteum</name>
    <dbReference type="NCBI Taxonomy" id="361077"/>
    <lineage>
        <taxon>Eukaryota</taxon>
        <taxon>Amoebozoa</taxon>
        <taxon>Evosea</taxon>
        <taxon>Eumycetozoa</taxon>
        <taxon>Dictyostelia</taxon>
        <taxon>Dictyosteliales</taxon>
        <taxon>Raperosteliaceae</taxon>
        <taxon>Tieghemostelium</taxon>
    </lineage>
</organism>
<evidence type="ECO:0000256" key="2">
    <source>
        <dbReference type="SAM" id="Phobius"/>
    </source>
</evidence>
<keyword evidence="2" id="KW-0812">Transmembrane</keyword>
<evidence type="ECO:0000313" key="3">
    <source>
        <dbReference type="EMBL" id="KYQ91829.1"/>
    </source>
</evidence>
<evidence type="ECO:0000313" key="4">
    <source>
        <dbReference type="Proteomes" id="UP000076078"/>
    </source>
</evidence>
<proteinExistence type="predicted"/>
<keyword evidence="2" id="KW-1133">Transmembrane helix</keyword>
<feature type="transmembrane region" description="Helical" evidence="2">
    <location>
        <begin position="147"/>
        <end position="176"/>
    </location>
</feature>
<feature type="transmembrane region" description="Helical" evidence="2">
    <location>
        <begin position="33"/>
        <end position="55"/>
    </location>
</feature>
<dbReference type="OrthoDB" id="19926at2759"/>
<feature type="transmembrane region" description="Helical" evidence="2">
    <location>
        <begin position="102"/>
        <end position="126"/>
    </location>
</feature>
<dbReference type="OMA" id="ICSVYRQ"/>
<comment type="caution">
    <text evidence="3">The sequence shown here is derived from an EMBL/GenBank/DDBJ whole genome shotgun (WGS) entry which is preliminary data.</text>
</comment>
<gene>
    <name evidence="3" type="ORF">DLAC_07630</name>
</gene>
<dbReference type="AlphaFoldDB" id="A0A151ZD24"/>